<gene>
    <name evidence="1" type="ORF">BJ875DRAFT_374002</name>
</gene>
<sequence>HCQKCVEFKTQRRAPYGSLRLILPPPAPFHTIALDFVTRLSLSEDGFDTCLTITCKSSKKVTLILGRADWSAAQ</sequence>
<evidence type="ECO:0000313" key="1">
    <source>
        <dbReference type="EMBL" id="KAG9235561.1"/>
    </source>
</evidence>
<dbReference type="Proteomes" id="UP000824998">
    <property type="component" value="Unassembled WGS sequence"/>
</dbReference>
<feature type="non-terminal residue" evidence="1">
    <location>
        <position position="1"/>
    </location>
</feature>
<reference evidence="1" key="1">
    <citation type="journal article" date="2021" name="IMA Fungus">
        <title>Genomic characterization of three marine fungi, including Emericellopsis atlantica sp. nov. with signatures of a generalist lifestyle and marine biomass degradation.</title>
        <authorList>
            <person name="Hagestad O.C."/>
            <person name="Hou L."/>
            <person name="Andersen J.H."/>
            <person name="Hansen E.H."/>
            <person name="Altermark B."/>
            <person name="Li C."/>
            <person name="Kuhnert E."/>
            <person name="Cox R.J."/>
            <person name="Crous P.W."/>
            <person name="Spatafora J.W."/>
            <person name="Lail K."/>
            <person name="Amirebrahimi M."/>
            <person name="Lipzen A."/>
            <person name="Pangilinan J."/>
            <person name="Andreopoulos W."/>
            <person name="Hayes R.D."/>
            <person name="Ng V."/>
            <person name="Grigoriev I.V."/>
            <person name="Jackson S.A."/>
            <person name="Sutton T.D.S."/>
            <person name="Dobson A.D.W."/>
            <person name="Rama T."/>
        </authorList>
    </citation>
    <scope>NUCLEOTIDE SEQUENCE</scope>
    <source>
        <strain evidence="1">TRa018bII</strain>
    </source>
</reference>
<accession>A0A9P8C7Z0</accession>
<comment type="caution">
    <text evidence="1">The sequence shown here is derived from an EMBL/GenBank/DDBJ whole genome shotgun (WGS) entry which is preliminary data.</text>
</comment>
<dbReference type="AlphaFoldDB" id="A0A9P8C7Z0"/>
<organism evidence="1 2">
    <name type="scientific">Amylocarpus encephaloides</name>
    <dbReference type="NCBI Taxonomy" id="45428"/>
    <lineage>
        <taxon>Eukaryota</taxon>
        <taxon>Fungi</taxon>
        <taxon>Dikarya</taxon>
        <taxon>Ascomycota</taxon>
        <taxon>Pezizomycotina</taxon>
        <taxon>Leotiomycetes</taxon>
        <taxon>Helotiales</taxon>
        <taxon>Helotiales incertae sedis</taxon>
        <taxon>Amylocarpus</taxon>
    </lineage>
</organism>
<dbReference type="OrthoDB" id="5245018at2759"/>
<proteinExistence type="predicted"/>
<evidence type="ECO:0000313" key="2">
    <source>
        <dbReference type="Proteomes" id="UP000824998"/>
    </source>
</evidence>
<dbReference type="EMBL" id="MU251429">
    <property type="protein sequence ID" value="KAG9235561.1"/>
    <property type="molecule type" value="Genomic_DNA"/>
</dbReference>
<protein>
    <submittedName>
        <fullName evidence="1">Uncharacterized protein</fullName>
    </submittedName>
</protein>
<name>A0A9P8C7Z0_9HELO</name>
<keyword evidence="2" id="KW-1185">Reference proteome</keyword>